<protein>
    <submittedName>
        <fullName evidence="10">Putative lachesin isoform X1</fullName>
    </submittedName>
</protein>
<dbReference type="OrthoDB" id="10012075at2759"/>
<keyword evidence="5" id="KW-0472">Membrane</keyword>
<evidence type="ECO:0000256" key="6">
    <source>
        <dbReference type="ARBA" id="ARBA00023157"/>
    </source>
</evidence>
<dbReference type="InterPro" id="IPR007110">
    <property type="entry name" value="Ig-like_dom"/>
</dbReference>
<dbReference type="PROSITE" id="PS50835">
    <property type="entry name" value="IG_LIKE"/>
    <property type="match status" value="2"/>
</dbReference>
<dbReference type="GO" id="GO:0005886">
    <property type="term" value="C:plasma membrane"/>
    <property type="evidence" value="ECO:0007669"/>
    <property type="project" value="UniProtKB-SubCell"/>
</dbReference>
<reference evidence="10 11" key="1">
    <citation type="submission" date="2018-04" db="EMBL/GenBank/DDBJ databases">
        <authorList>
            <person name="Zhang X."/>
            <person name="Yuan J."/>
            <person name="Li F."/>
            <person name="Xiang J."/>
        </authorList>
    </citation>
    <scope>NUCLEOTIDE SEQUENCE [LARGE SCALE GENOMIC DNA]</scope>
    <source>
        <tissue evidence="10">Muscle</tissue>
    </source>
</reference>
<dbReference type="FunFam" id="2.60.40.10:FF:000328">
    <property type="entry name" value="CLUMA_CG000981, isoform A"/>
    <property type="match status" value="1"/>
</dbReference>
<gene>
    <name evidence="10" type="ORF">C7M84_012945</name>
</gene>
<dbReference type="InterPro" id="IPR051170">
    <property type="entry name" value="Neural/epithelial_adhesion"/>
</dbReference>
<keyword evidence="3" id="KW-0732">Signal</keyword>
<evidence type="ECO:0000256" key="2">
    <source>
        <dbReference type="ARBA" id="ARBA00022475"/>
    </source>
</evidence>
<dbReference type="Pfam" id="PF13927">
    <property type="entry name" value="Ig_3"/>
    <property type="match status" value="2"/>
</dbReference>
<dbReference type="PANTHER" id="PTHR12231">
    <property type="entry name" value="CTX-RELATED TYPE I TRANSMEMBRANE PROTEIN"/>
    <property type="match status" value="1"/>
</dbReference>
<dbReference type="InterPro" id="IPR036179">
    <property type="entry name" value="Ig-like_dom_sf"/>
</dbReference>
<dbReference type="InterPro" id="IPR003598">
    <property type="entry name" value="Ig_sub2"/>
</dbReference>
<sequence length="218" mass="24481">MEPTINQVGYVQVVVPPEFIDEESSASHVAVQEGNDVRLVCRAKGVPRPSIHWTREDGKTFTTVRGNQVKRIESEELVLNGVTRKDMGAYLCIASNKVPPSISKRIVLEIHFQPLITVPNQLVGAPIDTTVTLECHVSAFPNAVHFWRFKGQLLINSTRQETQEIKNGYKTTMRLSLRNLRGSDFGTYVCAAKNSLGETESTVRLYVRSFSRTTENYL</sequence>
<evidence type="ECO:0000256" key="4">
    <source>
        <dbReference type="ARBA" id="ARBA00022737"/>
    </source>
</evidence>
<dbReference type="SMART" id="SM00409">
    <property type="entry name" value="IG"/>
    <property type="match status" value="2"/>
</dbReference>
<dbReference type="AlphaFoldDB" id="A0A423SXM4"/>
<feature type="domain" description="Ig-like" evidence="9">
    <location>
        <begin position="114"/>
        <end position="204"/>
    </location>
</feature>
<evidence type="ECO:0000256" key="3">
    <source>
        <dbReference type="ARBA" id="ARBA00022729"/>
    </source>
</evidence>
<reference evidence="10 11" key="2">
    <citation type="submission" date="2019-01" db="EMBL/GenBank/DDBJ databases">
        <title>The decoding of complex shrimp genome reveals the adaptation for benthos swimmer, frequently molting mechanism and breeding impact on genome.</title>
        <authorList>
            <person name="Sun Y."/>
            <person name="Gao Y."/>
            <person name="Yu Y."/>
        </authorList>
    </citation>
    <scope>NUCLEOTIDE SEQUENCE [LARGE SCALE GENOMIC DNA]</scope>
    <source>
        <tissue evidence="10">Muscle</tissue>
    </source>
</reference>
<comment type="caution">
    <text evidence="10">The sequence shown here is derived from an EMBL/GenBank/DDBJ whole genome shotgun (WGS) entry which is preliminary data.</text>
</comment>
<evidence type="ECO:0000313" key="11">
    <source>
        <dbReference type="Proteomes" id="UP000283509"/>
    </source>
</evidence>
<dbReference type="EMBL" id="QCYY01002624">
    <property type="protein sequence ID" value="ROT68883.1"/>
    <property type="molecule type" value="Genomic_DNA"/>
</dbReference>
<organism evidence="10 11">
    <name type="scientific">Penaeus vannamei</name>
    <name type="common">Whiteleg shrimp</name>
    <name type="synonym">Litopenaeus vannamei</name>
    <dbReference type="NCBI Taxonomy" id="6689"/>
    <lineage>
        <taxon>Eukaryota</taxon>
        <taxon>Metazoa</taxon>
        <taxon>Ecdysozoa</taxon>
        <taxon>Arthropoda</taxon>
        <taxon>Crustacea</taxon>
        <taxon>Multicrustacea</taxon>
        <taxon>Malacostraca</taxon>
        <taxon>Eumalacostraca</taxon>
        <taxon>Eucarida</taxon>
        <taxon>Decapoda</taxon>
        <taxon>Dendrobranchiata</taxon>
        <taxon>Penaeoidea</taxon>
        <taxon>Penaeidae</taxon>
        <taxon>Penaeus</taxon>
    </lineage>
</organism>
<dbReference type="Gene3D" id="2.60.40.10">
    <property type="entry name" value="Immunoglobulins"/>
    <property type="match status" value="2"/>
</dbReference>
<evidence type="ECO:0000313" key="10">
    <source>
        <dbReference type="EMBL" id="ROT68883.1"/>
    </source>
</evidence>
<dbReference type="InterPro" id="IPR003599">
    <property type="entry name" value="Ig_sub"/>
</dbReference>
<dbReference type="FunFam" id="2.60.40.10:FF:000032">
    <property type="entry name" value="palladin isoform X1"/>
    <property type="match status" value="1"/>
</dbReference>
<feature type="domain" description="Ig-like" evidence="9">
    <location>
        <begin position="17"/>
        <end position="103"/>
    </location>
</feature>
<keyword evidence="6" id="KW-1015">Disulfide bond</keyword>
<dbReference type="STRING" id="6689.A0A423SXM4"/>
<keyword evidence="8" id="KW-0393">Immunoglobulin domain</keyword>
<keyword evidence="4" id="KW-0677">Repeat</keyword>
<evidence type="ECO:0000256" key="5">
    <source>
        <dbReference type="ARBA" id="ARBA00023136"/>
    </source>
</evidence>
<dbReference type="InterPro" id="IPR013783">
    <property type="entry name" value="Ig-like_fold"/>
</dbReference>
<keyword evidence="11" id="KW-1185">Reference proteome</keyword>
<proteinExistence type="predicted"/>
<evidence type="ECO:0000256" key="7">
    <source>
        <dbReference type="ARBA" id="ARBA00023180"/>
    </source>
</evidence>
<dbReference type="Proteomes" id="UP000283509">
    <property type="component" value="Unassembled WGS sequence"/>
</dbReference>
<dbReference type="SUPFAM" id="SSF48726">
    <property type="entry name" value="Immunoglobulin"/>
    <property type="match status" value="2"/>
</dbReference>
<dbReference type="CDD" id="cd00096">
    <property type="entry name" value="Ig"/>
    <property type="match status" value="1"/>
</dbReference>
<keyword evidence="7" id="KW-0325">Glycoprotein</keyword>
<accession>A0A423SXM4</accession>
<dbReference type="PANTHER" id="PTHR12231:SF253">
    <property type="entry name" value="DPR-INTERACTING PROTEIN ETA, ISOFORM B-RELATED"/>
    <property type="match status" value="1"/>
</dbReference>
<comment type="subcellular location">
    <subcellularLocation>
        <location evidence="1">Cell membrane</location>
    </subcellularLocation>
</comment>
<evidence type="ECO:0000256" key="8">
    <source>
        <dbReference type="ARBA" id="ARBA00023319"/>
    </source>
</evidence>
<dbReference type="GO" id="GO:0043005">
    <property type="term" value="C:neuron projection"/>
    <property type="evidence" value="ECO:0007669"/>
    <property type="project" value="TreeGrafter"/>
</dbReference>
<evidence type="ECO:0000259" key="9">
    <source>
        <dbReference type="PROSITE" id="PS50835"/>
    </source>
</evidence>
<keyword evidence="2" id="KW-1003">Cell membrane</keyword>
<name>A0A423SXM4_PENVA</name>
<dbReference type="SMART" id="SM00408">
    <property type="entry name" value="IGc2"/>
    <property type="match status" value="2"/>
</dbReference>
<evidence type="ECO:0000256" key="1">
    <source>
        <dbReference type="ARBA" id="ARBA00004236"/>
    </source>
</evidence>